<gene>
    <name evidence="2" type="ORF">AFUS01_LOCUS33243</name>
</gene>
<dbReference type="AlphaFoldDB" id="A0A8J2PIF6"/>
<feature type="compositionally biased region" description="Polar residues" evidence="1">
    <location>
        <begin position="91"/>
        <end position="102"/>
    </location>
</feature>
<feature type="non-terminal residue" evidence="2">
    <location>
        <position position="1"/>
    </location>
</feature>
<keyword evidence="3" id="KW-1185">Reference proteome</keyword>
<name>A0A8J2PIF6_9HEXA</name>
<proteinExistence type="predicted"/>
<dbReference type="EMBL" id="CAJVCH010528095">
    <property type="protein sequence ID" value="CAG7823004.1"/>
    <property type="molecule type" value="Genomic_DNA"/>
</dbReference>
<accession>A0A8J2PIF6</accession>
<sequence length="112" mass="12815">EGKYPKSARDSPLYAYEYAAYVGKTSRDVRICEQTFNSCSEQPQKLNQFMETTFTTEMCDFPDDQVYASSNSASQTYDDLHQNYDIVGSQVYSQPSHASQPLQRPRGTIKFE</sequence>
<protein>
    <submittedName>
        <fullName evidence="2">Uncharacterized protein</fullName>
    </submittedName>
</protein>
<evidence type="ECO:0000313" key="2">
    <source>
        <dbReference type="EMBL" id="CAG7823004.1"/>
    </source>
</evidence>
<evidence type="ECO:0000313" key="3">
    <source>
        <dbReference type="Proteomes" id="UP000708208"/>
    </source>
</evidence>
<feature type="region of interest" description="Disordered" evidence="1">
    <location>
        <begin position="91"/>
        <end position="112"/>
    </location>
</feature>
<organism evidence="2 3">
    <name type="scientific">Allacma fusca</name>
    <dbReference type="NCBI Taxonomy" id="39272"/>
    <lineage>
        <taxon>Eukaryota</taxon>
        <taxon>Metazoa</taxon>
        <taxon>Ecdysozoa</taxon>
        <taxon>Arthropoda</taxon>
        <taxon>Hexapoda</taxon>
        <taxon>Collembola</taxon>
        <taxon>Symphypleona</taxon>
        <taxon>Sminthuridae</taxon>
        <taxon>Allacma</taxon>
    </lineage>
</organism>
<reference evidence="2" key="1">
    <citation type="submission" date="2021-06" db="EMBL/GenBank/DDBJ databases">
        <authorList>
            <person name="Hodson N. C."/>
            <person name="Mongue J. A."/>
            <person name="Jaron S. K."/>
        </authorList>
    </citation>
    <scope>NUCLEOTIDE SEQUENCE</scope>
</reference>
<dbReference type="Proteomes" id="UP000708208">
    <property type="component" value="Unassembled WGS sequence"/>
</dbReference>
<comment type="caution">
    <text evidence="2">The sequence shown here is derived from an EMBL/GenBank/DDBJ whole genome shotgun (WGS) entry which is preliminary data.</text>
</comment>
<evidence type="ECO:0000256" key="1">
    <source>
        <dbReference type="SAM" id="MobiDB-lite"/>
    </source>
</evidence>